<dbReference type="SUPFAM" id="SSF54106">
    <property type="entry name" value="LysM domain"/>
    <property type="match status" value="1"/>
</dbReference>
<proteinExistence type="predicted"/>
<dbReference type="OrthoDB" id="9815473at2"/>
<accession>A0A2L2XBK3</accession>
<dbReference type="AlphaFoldDB" id="A0A2L2XBK3"/>
<evidence type="ECO:0000313" key="3">
    <source>
        <dbReference type="EMBL" id="GBF33595.1"/>
    </source>
</evidence>
<dbReference type="Pfam" id="PF01476">
    <property type="entry name" value="LysM"/>
    <property type="match status" value="1"/>
</dbReference>
<dbReference type="PANTHER" id="PTHR33734">
    <property type="entry name" value="LYSM DOMAIN-CONTAINING GPI-ANCHORED PROTEIN 2"/>
    <property type="match status" value="1"/>
</dbReference>
<reference evidence="4" key="1">
    <citation type="submission" date="2018-02" db="EMBL/GenBank/DDBJ databases">
        <title>Genome sequence of Desulfocucumis palustris strain NAW-5.</title>
        <authorList>
            <person name="Watanabe M."/>
            <person name="Kojima H."/>
            <person name="Fukui M."/>
        </authorList>
    </citation>
    <scope>NUCLEOTIDE SEQUENCE [LARGE SCALE GENOMIC DNA]</scope>
    <source>
        <strain evidence="4">NAW-5</strain>
    </source>
</reference>
<dbReference type="CDD" id="cd00118">
    <property type="entry name" value="LysM"/>
    <property type="match status" value="1"/>
</dbReference>
<dbReference type="Pfam" id="PF26349">
    <property type="entry name" value="YoqH"/>
    <property type="match status" value="1"/>
</dbReference>
<protein>
    <recommendedName>
        <fullName evidence="2">LysM domain-containing protein</fullName>
    </recommendedName>
</protein>
<feature type="region of interest" description="Disordered" evidence="1">
    <location>
        <begin position="1"/>
        <end position="23"/>
    </location>
</feature>
<dbReference type="InterPro" id="IPR036779">
    <property type="entry name" value="LysM_dom_sf"/>
</dbReference>
<organism evidence="3 4">
    <name type="scientific">Desulfocucumis palustris</name>
    <dbReference type="NCBI Taxonomy" id="1898651"/>
    <lineage>
        <taxon>Bacteria</taxon>
        <taxon>Bacillati</taxon>
        <taxon>Bacillota</taxon>
        <taxon>Clostridia</taxon>
        <taxon>Eubacteriales</taxon>
        <taxon>Desulfocucumaceae</taxon>
        <taxon>Desulfocucumis</taxon>
    </lineage>
</organism>
<dbReference type="EMBL" id="BFAV01000104">
    <property type="protein sequence ID" value="GBF33595.1"/>
    <property type="molecule type" value="Genomic_DNA"/>
</dbReference>
<dbReference type="Gene3D" id="3.10.350.10">
    <property type="entry name" value="LysM domain"/>
    <property type="match status" value="1"/>
</dbReference>
<dbReference type="RefSeq" id="WP_104371963.1">
    <property type="nucleotide sequence ID" value="NZ_BFAV01000104.1"/>
</dbReference>
<dbReference type="SMART" id="SM00257">
    <property type="entry name" value="LysM"/>
    <property type="match status" value="1"/>
</dbReference>
<evidence type="ECO:0000313" key="4">
    <source>
        <dbReference type="Proteomes" id="UP000239549"/>
    </source>
</evidence>
<evidence type="ECO:0000259" key="2">
    <source>
        <dbReference type="PROSITE" id="PS51782"/>
    </source>
</evidence>
<gene>
    <name evidence="3" type="ORF">DCCM_2701</name>
</gene>
<comment type="caution">
    <text evidence="3">The sequence shown here is derived from an EMBL/GenBank/DDBJ whole genome shotgun (WGS) entry which is preliminary data.</text>
</comment>
<dbReference type="Proteomes" id="UP000239549">
    <property type="component" value="Unassembled WGS sequence"/>
</dbReference>
<dbReference type="InterPro" id="IPR018392">
    <property type="entry name" value="LysM"/>
</dbReference>
<dbReference type="PROSITE" id="PS51782">
    <property type="entry name" value="LYSM"/>
    <property type="match status" value="1"/>
</dbReference>
<feature type="compositionally biased region" description="Polar residues" evidence="1">
    <location>
        <begin position="1"/>
        <end position="16"/>
    </location>
</feature>
<evidence type="ECO:0000256" key="1">
    <source>
        <dbReference type="SAM" id="MobiDB-lite"/>
    </source>
</evidence>
<dbReference type="InterPro" id="IPR058968">
    <property type="entry name" value="YoqH-like"/>
</dbReference>
<name>A0A2L2XBK3_9FIRM</name>
<feature type="domain" description="LysM" evidence="2">
    <location>
        <begin position="20"/>
        <end position="65"/>
    </location>
</feature>
<dbReference type="GO" id="GO:0008932">
    <property type="term" value="F:lytic endotransglycosylase activity"/>
    <property type="evidence" value="ECO:0007669"/>
    <property type="project" value="TreeGrafter"/>
</dbReference>
<sequence>MSNLPETPASAGQENSNSRERYTVKSGDSMWSIAKQFGVTLQEMVEANNHITNPEALNPGDELKVPENSNFTQASNIALPCCLIMERTGQSVPADALGTALIRQLVQIRPGRSAITIAASGLPAPMDLLGGFNGYQGIAFIPGEITWQWPLFPTAESIPTWSGTFTEITAALTTAAVIQVRPLNSATGQAGNPLLSVTLTSCQK</sequence>
<dbReference type="PANTHER" id="PTHR33734:SF22">
    <property type="entry name" value="MEMBRANE-BOUND LYTIC MUREIN TRANSGLYCOSYLASE D"/>
    <property type="match status" value="1"/>
</dbReference>
<keyword evidence="4" id="KW-1185">Reference proteome</keyword>